<dbReference type="InterPro" id="IPR007148">
    <property type="entry name" value="SSU_processome_Utp12"/>
</dbReference>
<dbReference type="GO" id="GO:0005730">
    <property type="term" value="C:nucleolus"/>
    <property type="evidence" value="ECO:0007669"/>
    <property type="project" value="TreeGrafter"/>
</dbReference>
<dbReference type="PANTHER" id="PTHR44267">
    <property type="entry name" value="WD REPEAT-CONTAINING PROTEIN 43"/>
    <property type="match status" value="1"/>
</dbReference>
<dbReference type="PANTHER" id="PTHR44267:SF1">
    <property type="entry name" value="WD REPEAT-CONTAINING PROTEIN 43"/>
    <property type="match status" value="1"/>
</dbReference>
<evidence type="ECO:0000259" key="8">
    <source>
        <dbReference type="Pfam" id="PF04003"/>
    </source>
</evidence>
<dbReference type="Proteomes" id="UP000070444">
    <property type="component" value="Unassembled WGS sequence"/>
</dbReference>
<feature type="compositionally biased region" description="Basic residues" evidence="7">
    <location>
        <begin position="725"/>
        <end position="740"/>
    </location>
</feature>
<evidence type="ECO:0000256" key="1">
    <source>
        <dbReference type="ARBA" id="ARBA00004123"/>
    </source>
</evidence>
<reference evidence="9 10" key="1">
    <citation type="journal article" date="2015" name="Genome Biol. Evol.">
        <title>Phylogenomic analyses indicate that early fungi evolved digesting cell walls of algal ancestors of land plants.</title>
        <authorList>
            <person name="Chang Y."/>
            <person name="Wang S."/>
            <person name="Sekimoto S."/>
            <person name="Aerts A.L."/>
            <person name="Choi C."/>
            <person name="Clum A."/>
            <person name="LaButti K.M."/>
            <person name="Lindquist E.A."/>
            <person name="Yee Ngan C."/>
            <person name="Ohm R.A."/>
            <person name="Salamov A.A."/>
            <person name="Grigoriev I.V."/>
            <person name="Spatafora J.W."/>
            <person name="Berbee M.L."/>
        </authorList>
    </citation>
    <scope>NUCLEOTIDE SEQUENCE [LARGE SCALE GENOMIC DNA]</scope>
    <source>
        <strain evidence="9 10">NRRL 28638</strain>
    </source>
</reference>
<keyword evidence="10" id="KW-1185">Reference proteome</keyword>
<dbReference type="PROSITE" id="PS00678">
    <property type="entry name" value="WD_REPEATS_1"/>
    <property type="match status" value="1"/>
</dbReference>
<dbReference type="Gene3D" id="2.130.10.10">
    <property type="entry name" value="YVTN repeat-like/Quinoprotein amine dehydrogenase"/>
    <property type="match status" value="1"/>
</dbReference>
<feature type="region of interest" description="Disordered" evidence="7">
    <location>
        <begin position="623"/>
        <end position="740"/>
    </location>
</feature>
<dbReference type="PROSITE" id="PS50082">
    <property type="entry name" value="WD_REPEATS_2"/>
    <property type="match status" value="2"/>
</dbReference>
<keyword evidence="3" id="KW-0677">Repeat</keyword>
<sequence>MTTLTSTQPSTPQKFATKAQEPKLFHPALQFDPFSTLCSYNNLQSLYATVDASSLQPKVLIYNVKDSKPILDFTLLEGPSSNKITCLKWLTKPEVNTKKSSNKDPFSRYKNCLLIGFQTGEIFIYSLIESSIIIQFSGHHNGAINDIFQLEELIFAGSADEHLSLWDLSKGELIKYWRPNNGQITKLIANKKSSQLICAGNSLQIWDYEDFTLLKTLRGHTGSISTLDYFGSQDRYFLSSSPHDPLVNVWDRLHDSQLPIAVLDLKTHLPCQLIGAKFSTTYSAVVLTSDGLVLTYNDVLNIERNSHLPSATLKFYNPQNNSILPVSSLTWDKSYNLPLIARGLPTAPIFETLQVKLKLLKGHEFYPREDIQQTSNSTGLDSKVQQEAMDLIVGTSFAQTITSTQVNSKFMVPTAIATAQRLNLLDEGRGDSPSVASGTNTGDKVVGDGKATTGSVIQLLSQALHTMDYDMLDSHLNTFNSPTLVQTIPHLETKHLVPLLTYLSNQLEFSNHTSIKALTLINALLTYHVGYLTSQPKAVHRLHQLMEGSKRRTSHYSQLVKLEGELELVQNRINLRKQTFFNEGSLVFKEARGYLNSKEQGENFEGEEDDEEDKMDLIEFDDYEDDDSELEGSDDENTDEDDSENEQLIEDDLSKEARLEANLNKNGFFDDEEDSDEDSNEELANGNHDSDEDDEELEEDDEEDIEEESEEDDLDDLDLPTTTSNKRKPNGVHQRKRAKH</sequence>
<dbReference type="InterPro" id="IPR036322">
    <property type="entry name" value="WD40_repeat_dom_sf"/>
</dbReference>
<evidence type="ECO:0000256" key="4">
    <source>
        <dbReference type="ARBA" id="ARBA00023242"/>
    </source>
</evidence>
<keyword evidence="4" id="KW-0539">Nucleus</keyword>
<comment type="subcellular location">
    <subcellularLocation>
        <location evidence="1">Nucleus</location>
    </subcellularLocation>
</comment>
<dbReference type="InterPro" id="IPR052414">
    <property type="entry name" value="U3_snoRNA-assoc_WDR"/>
</dbReference>
<feature type="repeat" description="WD" evidence="6">
    <location>
        <begin position="136"/>
        <end position="176"/>
    </location>
</feature>
<dbReference type="Pfam" id="PF00400">
    <property type="entry name" value="WD40"/>
    <property type="match status" value="2"/>
</dbReference>
<keyword evidence="2 6" id="KW-0853">WD repeat</keyword>
<dbReference type="GO" id="GO:0000462">
    <property type="term" value="P:maturation of SSU-rRNA from tricistronic rRNA transcript (SSU-rRNA, 5.8S rRNA, LSU-rRNA)"/>
    <property type="evidence" value="ECO:0007669"/>
    <property type="project" value="TreeGrafter"/>
</dbReference>
<dbReference type="EMBL" id="KQ964505">
    <property type="protein sequence ID" value="KXN70357.1"/>
    <property type="molecule type" value="Genomic_DNA"/>
</dbReference>
<organism evidence="9 10">
    <name type="scientific">Conidiobolus coronatus (strain ATCC 28846 / CBS 209.66 / NRRL 28638)</name>
    <name type="common">Delacroixia coronata</name>
    <dbReference type="NCBI Taxonomy" id="796925"/>
    <lineage>
        <taxon>Eukaryota</taxon>
        <taxon>Fungi</taxon>
        <taxon>Fungi incertae sedis</taxon>
        <taxon>Zoopagomycota</taxon>
        <taxon>Entomophthoromycotina</taxon>
        <taxon>Entomophthoromycetes</taxon>
        <taxon>Entomophthorales</taxon>
        <taxon>Ancylistaceae</taxon>
        <taxon>Conidiobolus</taxon>
    </lineage>
</organism>
<evidence type="ECO:0000256" key="6">
    <source>
        <dbReference type="PROSITE-ProRule" id="PRU00221"/>
    </source>
</evidence>
<dbReference type="AlphaFoldDB" id="A0A137P5S5"/>
<dbReference type="OrthoDB" id="30195at2759"/>
<dbReference type="Pfam" id="PF04003">
    <property type="entry name" value="Utp12"/>
    <property type="match status" value="1"/>
</dbReference>
<evidence type="ECO:0000256" key="5">
    <source>
        <dbReference type="ARBA" id="ARBA00038335"/>
    </source>
</evidence>
<protein>
    <submittedName>
        <fullName evidence="9">WD40 repeat-like protein</fullName>
    </submittedName>
</protein>
<dbReference type="SUPFAM" id="SSF50978">
    <property type="entry name" value="WD40 repeat-like"/>
    <property type="match status" value="1"/>
</dbReference>
<feature type="domain" description="Small-subunit processome Utp12" evidence="8">
    <location>
        <begin position="470"/>
        <end position="570"/>
    </location>
</feature>
<feature type="compositionally biased region" description="Acidic residues" evidence="7">
    <location>
        <begin position="623"/>
        <end position="651"/>
    </location>
</feature>
<evidence type="ECO:0000313" key="9">
    <source>
        <dbReference type="EMBL" id="KXN70357.1"/>
    </source>
</evidence>
<dbReference type="STRING" id="796925.A0A137P5S5"/>
<name>A0A137P5S5_CONC2</name>
<dbReference type="InterPro" id="IPR019775">
    <property type="entry name" value="WD40_repeat_CS"/>
</dbReference>
<feature type="compositionally biased region" description="Acidic residues" evidence="7">
    <location>
        <begin position="669"/>
        <end position="681"/>
    </location>
</feature>
<evidence type="ECO:0000256" key="2">
    <source>
        <dbReference type="ARBA" id="ARBA00022574"/>
    </source>
</evidence>
<dbReference type="SMART" id="SM00320">
    <property type="entry name" value="WD40"/>
    <property type="match status" value="4"/>
</dbReference>
<evidence type="ECO:0000256" key="3">
    <source>
        <dbReference type="ARBA" id="ARBA00022737"/>
    </source>
</evidence>
<feature type="compositionally biased region" description="Acidic residues" evidence="7">
    <location>
        <begin position="690"/>
        <end position="718"/>
    </location>
</feature>
<dbReference type="InterPro" id="IPR015943">
    <property type="entry name" value="WD40/YVTN_repeat-like_dom_sf"/>
</dbReference>
<feature type="repeat" description="WD" evidence="6">
    <location>
        <begin position="217"/>
        <end position="251"/>
    </location>
</feature>
<evidence type="ECO:0000313" key="10">
    <source>
        <dbReference type="Proteomes" id="UP000070444"/>
    </source>
</evidence>
<evidence type="ECO:0000256" key="7">
    <source>
        <dbReference type="SAM" id="MobiDB-lite"/>
    </source>
</evidence>
<dbReference type="InterPro" id="IPR001680">
    <property type="entry name" value="WD40_rpt"/>
</dbReference>
<accession>A0A137P5S5</accession>
<gene>
    <name evidence="9" type="ORF">CONCODRAFT_7117</name>
</gene>
<proteinExistence type="inferred from homology"/>
<comment type="similarity">
    <text evidence="5">Belongs to the UTP5 family.</text>
</comment>